<dbReference type="NCBIfam" id="TIGR04043">
    <property type="entry name" value="rSAM_MSMEG_0568"/>
    <property type="match status" value="1"/>
</dbReference>
<accession>A0A1F2P4A3</accession>
<protein>
    <submittedName>
        <fullName evidence="6">Radical SAM enzyme, bacteria, predicted</fullName>
    </submittedName>
</protein>
<organism evidence="6 7">
    <name type="scientific">Candidatus Syntropharchaeum butanivorans</name>
    <dbReference type="NCBI Taxonomy" id="1839936"/>
    <lineage>
        <taxon>Archaea</taxon>
        <taxon>Methanobacteriati</taxon>
        <taxon>Methanobacteriota</taxon>
        <taxon>Stenosarchaea group</taxon>
        <taxon>Methanomicrobia</taxon>
        <taxon>Methanosarcinales</taxon>
        <taxon>ANME-2 cluster</taxon>
        <taxon>Candidatus Syntropharchaeum</taxon>
    </lineage>
</organism>
<dbReference type="SMART" id="SM00729">
    <property type="entry name" value="Elp3"/>
    <property type="match status" value="1"/>
</dbReference>
<dbReference type="SUPFAM" id="SSF102114">
    <property type="entry name" value="Radical SAM enzymes"/>
    <property type="match status" value="1"/>
</dbReference>
<dbReference type="InterPro" id="IPR007197">
    <property type="entry name" value="rSAM"/>
</dbReference>
<dbReference type="InterPro" id="IPR016779">
    <property type="entry name" value="rSAM_MSMEG0568"/>
</dbReference>
<dbReference type="GO" id="GO:0046872">
    <property type="term" value="F:metal ion binding"/>
    <property type="evidence" value="ECO:0007669"/>
    <property type="project" value="UniProtKB-KW"/>
</dbReference>
<dbReference type="InterPro" id="IPR013785">
    <property type="entry name" value="Aldolase_TIM"/>
</dbReference>
<dbReference type="NCBIfam" id="NF045502">
    <property type="entry name" value="variant_rSAM"/>
    <property type="match status" value="1"/>
</dbReference>
<dbReference type="STRING" id="1839936.SBU_001137"/>
<dbReference type="InterPro" id="IPR058240">
    <property type="entry name" value="rSAM_sf"/>
</dbReference>
<keyword evidence="1" id="KW-0949">S-adenosyl-L-methionine</keyword>
<evidence type="ECO:0000256" key="2">
    <source>
        <dbReference type="ARBA" id="ARBA00022723"/>
    </source>
</evidence>
<dbReference type="EMBL" id="LYOR01000005">
    <property type="protein sequence ID" value="OFV65955.1"/>
    <property type="molecule type" value="Genomic_DNA"/>
</dbReference>
<dbReference type="CDD" id="cd01335">
    <property type="entry name" value="Radical_SAM"/>
    <property type="match status" value="1"/>
</dbReference>
<reference evidence="6" key="1">
    <citation type="submission" date="2016-05" db="EMBL/GenBank/DDBJ databases">
        <title>Microbial consortia oxidize butane by reversing methanogenesis.</title>
        <authorList>
            <person name="Laso-Perez R."/>
            <person name="Richter M."/>
            <person name="Wegener G."/>
            <person name="Musat F."/>
        </authorList>
    </citation>
    <scope>NUCLEOTIDE SEQUENCE [LARGE SCALE GENOMIC DNA]</scope>
    <source>
        <strain evidence="6">BOX1</strain>
    </source>
</reference>
<evidence type="ECO:0000256" key="1">
    <source>
        <dbReference type="ARBA" id="ARBA00022691"/>
    </source>
</evidence>
<dbReference type="Pfam" id="PF04055">
    <property type="entry name" value="Radical_SAM"/>
    <property type="match status" value="1"/>
</dbReference>
<dbReference type="SFLD" id="SFLDG01107">
    <property type="entry name" value="Uncharacterised_Radical_SAM_Su"/>
    <property type="match status" value="1"/>
</dbReference>
<evidence type="ECO:0000313" key="7">
    <source>
        <dbReference type="Proteomes" id="UP000185779"/>
    </source>
</evidence>
<feature type="domain" description="Radical SAM core" evidence="5">
    <location>
        <begin position="106"/>
        <end position="342"/>
    </location>
</feature>
<keyword evidence="2" id="KW-0479">Metal-binding</keyword>
<dbReference type="Gene3D" id="3.20.20.70">
    <property type="entry name" value="Aldolase class I"/>
    <property type="match status" value="1"/>
</dbReference>
<keyword evidence="3" id="KW-0408">Iron</keyword>
<dbReference type="PROSITE" id="PS51918">
    <property type="entry name" value="RADICAL_SAM"/>
    <property type="match status" value="1"/>
</dbReference>
<dbReference type="InterPro" id="IPR006638">
    <property type="entry name" value="Elp3/MiaA/NifB-like_rSAM"/>
</dbReference>
<dbReference type="Proteomes" id="UP000185779">
    <property type="component" value="Unassembled WGS sequence"/>
</dbReference>
<evidence type="ECO:0000313" key="6">
    <source>
        <dbReference type="EMBL" id="OFV65955.1"/>
    </source>
</evidence>
<dbReference type="GO" id="GO:0003824">
    <property type="term" value="F:catalytic activity"/>
    <property type="evidence" value="ECO:0007669"/>
    <property type="project" value="InterPro"/>
</dbReference>
<dbReference type="SFLD" id="SFLDS00029">
    <property type="entry name" value="Radical_SAM"/>
    <property type="match status" value="1"/>
</dbReference>
<evidence type="ECO:0000256" key="4">
    <source>
        <dbReference type="ARBA" id="ARBA00023014"/>
    </source>
</evidence>
<dbReference type="GO" id="GO:0051536">
    <property type="term" value="F:iron-sulfur cluster binding"/>
    <property type="evidence" value="ECO:0007669"/>
    <property type="project" value="UniProtKB-KW"/>
</dbReference>
<evidence type="ECO:0000256" key="3">
    <source>
        <dbReference type="ARBA" id="ARBA00023004"/>
    </source>
</evidence>
<proteinExistence type="predicted"/>
<evidence type="ECO:0000259" key="5">
    <source>
        <dbReference type="PROSITE" id="PS51918"/>
    </source>
</evidence>
<keyword evidence="7" id="KW-1185">Reference proteome</keyword>
<keyword evidence="4" id="KW-0411">Iron-sulfur</keyword>
<sequence>MQLRRVSIPELKAELQSLGVRISGEKGRKGGAGPAAGMVILLGDTQANVPTMGWFVKDSPYSLDEIRKGEFILRYKDEEVITVRVPPTPRFYRFKTGSGIPYWKIALLHGRDCLSTTVLQYCIHWGTRDVCKFCAIGLSLAGGTTIARKRPEELAEVAKKAVELDNVRHVTLTTGSTRKEERCVKILADAASAIKDATDLPIHVQLEPLENTDLFQVLKSAGVDTVGIHVESFDPDVLMVMAPCKAKLGFERYRRAWERAVEVFGRGEVSSFIIAGLGESDRSIIEGSEELASIGVYPFIVPLRPIPGTPLERFTPPDPERMIKIYRRVAESLKAHNLSWRMSHAGCVRCMACSAMGEFEL</sequence>
<gene>
    <name evidence="6" type="ORF">SBU_001137</name>
</gene>
<comment type="caution">
    <text evidence="6">The sequence shown here is derived from an EMBL/GenBank/DDBJ whole genome shotgun (WGS) entry which is preliminary data.</text>
</comment>
<dbReference type="AlphaFoldDB" id="A0A1F2P4A3"/>
<dbReference type="PATRIC" id="fig|1839936.3.peg.1149"/>
<name>A0A1F2P4A3_9EURY</name>